<keyword evidence="2" id="KW-1185">Reference proteome</keyword>
<dbReference type="EMBL" id="CM009296">
    <property type="protein sequence ID" value="PNT27887.1"/>
    <property type="molecule type" value="Genomic_DNA"/>
</dbReference>
<dbReference type="InParanoid" id="A0A2K1ZRI5"/>
<sequence>MAENECGCSYVLRCQWIWSFSLLIESFSRTFFRFSMILMLDFPFSFTVDHLYTISRVVLLHRKLYMILSLVLLLYGERKAIYINEELLNIS</sequence>
<dbReference type="AlphaFoldDB" id="A0A2K1ZRI5"/>
<protein>
    <submittedName>
        <fullName evidence="1">Uncharacterized protein</fullName>
    </submittedName>
</protein>
<dbReference type="Proteomes" id="UP000006729">
    <property type="component" value="Chromosome 7"/>
</dbReference>
<name>A0A2K1ZRI5_POPTR</name>
<gene>
    <name evidence="1" type="ORF">POPTR_007G089100</name>
</gene>
<organism evidence="1 2">
    <name type="scientific">Populus trichocarpa</name>
    <name type="common">Western balsam poplar</name>
    <name type="synonym">Populus balsamifera subsp. trichocarpa</name>
    <dbReference type="NCBI Taxonomy" id="3694"/>
    <lineage>
        <taxon>Eukaryota</taxon>
        <taxon>Viridiplantae</taxon>
        <taxon>Streptophyta</taxon>
        <taxon>Embryophyta</taxon>
        <taxon>Tracheophyta</taxon>
        <taxon>Spermatophyta</taxon>
        <taxon>Magnoliopsida</taxon>
        <taxon>eudicotyledons</taxon>
        <taxon>Gunneridae</taxon>
        <taxon>Pentapetalae</taxon>
        <taxon>rosids</taxon>
        <taxon>fabids</taxon>
        <taxon>Malpighiales</taxon>
        <taxon>Salicaceae</taxon>
        <taxon>Saliceae</taxon>
        <taxon>Populus</taxon>
    </lineage>
</organism>
<evidence type="ECO:0000313" key="2">
    <source>
        <dbReference type="Proteomes" id="UP000006729"/>
    </source>
</evidence>
<accession>A0A2K1ZRI5</accession>
<evidence type="ECO:0000313" key="1">
    <source>
        <dbReference type="EMBL" id="PNT27887.1"/>
    </source>
</evidence>
<reference evidence="1 2" key="1">
    <citation type="journal article" date="2006" name="Science">
        <title>The genome of black cottonwood, Populus trichocarpa (Torr. &amp; Gray).</title>
        <authorList>
            <person name="Tuskan G.A."/>
            <person name="Difazio S."/>
            <person name="Jansson S."/>
            <person name="Bohlmann J."/>
            <person name="Grigoriev I."/>
            <person name="Hellsten U."/>
            <person name="Putnam N."/>
            <person name="Ralph S."/>
            <person name="Rombauts S."/>
            <person name="Salamov A."/>
            <person name="Schein J."/>
            <person name="Sterck L."/>
            <person name="Aerts A."/>
            <person name="Bhalerao R.R."/>
            <person name="Bhalerao R.P."/>
            <person name="Blaudez D."/>
            <person name="Boerjan W."/>
            <person name="Brun A."/>
            <person name="Brunner A."/>
            <person name="Busov V."/>
            <person name="Campbell M."/>
            <person name="Carlson J."/>
            <person name="Chalot M."/>
            <person name="Chapman J."/>
            <person name="Chen G.L."/>
            <person name="Cooper D."/>
            <person name="Coutinho P.M."/>
            <person name="Couturier J."/>
            <person name="Covert S."/>
            <person name="Cronk Q."/>
            <person name="Cunningham R."/>
            <person name="Davis J."/>
            <person name="Degroeve S."/>
            <person name="Dejardin A."/>
            <person name="Depamphilis C."/>
            <person name="Detter J."/>
            <person name="Dirks B."/>
            <person name="Dubchak I."/>
            <person name="Duplessis S."/>
            <person name="Ehlting J."/>
            <person name="Ellis B."/>
            <person name="Gendler K."/>
            <person name="Goodstein D."/>
            <person name="Gribskov M."/>
            <person name="Grimwood J."/>
            <person name="Groover A."/>
            <person name="Gunter L."/>
            <person name="Hamberger B."/>
            <person name="Heinze B."/>
            <person name="Helariutta Y."/>
            <person name="Henrissat B."/>
            <person name="Holligan D."/>
            <person name="Holt R."/>
            <person name="Huang W."/>
            <person name="Islam-Faridi N."/>
            <person name="Jones S."/>
            <person name="Jones-Rhoades M."/>
            <person name="Jorgensen R."/>
            <person name="Joshi C."/>
            <person name="Kangasjarvi J."/>
            <person name="Karlsson J."/>
            <person name="Kelleher C."/>
            <person name="Kirkpatrick R."/>
            <person name="Kirst M."/>
            <person name="Kohler A."/>
            <person name="Kalluri U."/>
            <person name="Larimer F."/>
            <person name="Leebens-Mack J."/>
            <person name="Leple J.C."/>
            <person name="Locascio P."/>
            <person name="Lou Y."/>
            <person name="Lucas S."/>
            <person name="Martin F."/>
            <person name="Montanini B."/>
            <person name="Napoli C."/>
            <person name="Nelson D.R."/>
            <person name="Nelson C."/>
            <person name="Nieminen K."/>
            <person name="Nilsson O."/>
            <person name="Pereda V."/>
            <person name="Peter G."/>
            <person name="Philippe R."/>
            <person name="Pilate G."/>
            <person name="Poliakov A."/>
            <person name="Razumovskaya J."/>
            <person name="Richardson P."/>
            <person name="Rinaldi C."/>
            <person name="Ritland K."/>
            <person name="Rouze P."/>
            <person name="Ryaboy D."/>
            <person name="Schmutz J."/>
            <person name="Schrader J."/>
            <person name="Segerman B."/>
            <person name="Shin H."/>
            <person name="Siddiqui A."/>
            <person name="Sterky F."/>
            <person name="Terry A."/>
            <person name="Tsai C.J."/>
            <person name="Uberbacher E."/>
            <person name="Unneberg P."/>
            <person name="Vahala J."/>
            <person name="Wall K."/>
            <person name="Wessler S."/>
            <person name="Yang G."/>
            <person name="Yin T."/>
            <person name="Douglas C."/>
            <person name="Marra M."/>
            <person name="Sandberg G."/>
            <person name="Van de Peer Y."/>
            <person name="Rokhsar D."/>
        </authorList>
    </citation>
    <scope>NUCLEOTIDE SEQUENCE [LARGE SCALE GENOMIC DNA]</scope>
    <source>
        <strain evidence="2">cv. Nisqually</strain>
    </source>
</reference>
<proteinExistence type="predicted"/>